<evidence type="ECO:0000256" key="2">
    <source>
        <dbReference type="ARBA" id="ARBA00006464"/>
    </source>
</evidence>
<evidence type="ECO:0000256" key="3">
    <source>
        <dbReference type="ARBA" id="ARBA00022679"/>
    </source>
</evidence>
<feature type="transmembrane region" description="Helical" evidence="7">
    <location>
        <begin position="66"/>
        <end position="83"/>
    </location>
</feature>
<dbReference type="InterPro" id="IPR017475">
    <property type="entry name" value="EPS_sugar_tfrase"/>
</dbReference>
<dbReference type="InterPro" id="IPR003362">
    <property type="entry name" value="Bact_transf"/>
</dbReference>
<dbReference type="PANTHER" id="PTHR30576:SF0">
    <property type="entry name" value="UNDECAPRENYL-PHOSPHATE N-ACETYLGALACTOSAMINYL 1-PHOSPHATE TRANSFERASE-RELATED"/>
    <property type="match status" value="1"/>
</dbReference>
<dbReference type="Proteomes" id="UP001465153">
    <property type="component" value="Unassembled WGS sequence"/>
</dbReference>
<proteinExistence type="inferred from homology"/>
<evidence type="ECO:0000256" key="4">
    <source>
        <dbReference type="ARBA" id="ARBA00022692"/>
    </source>
</evidence>
<feature type="transmembrane region" description="Helical" evidence="7">
    <location>
        <begin position="128"/>
        <end position="153"/>
    </location>
</feature>
<gene>
    <name evidence="9" type="ORF">NBRC116591_28620</name>
</gene>
<keyword evidence="6 7" id="KW-0472">Membrane</keyword>
<evidence type="ECO:0000259" key="8">
    <source>
        <dbReference type="Pfam" id="PF02397"/>
    </source>
</evidence>
<feature type="transmembrane region" description="Helical" evidence="7">
    <location>
        <begin position="35"/>
        <end position="54"/>
    </location>
</feature>
<keyword evidence="4 7" id="KW-0812">Transmembrane</keyword>
<dbReference type="EMBL" id="BAABWN010000009">
    <property type="protein sequence ID" value="GAA6169051.1"/>
    <property type="molecule type" value="Genomic_DNA"/>
</dbReference>
<protein>
    <submittedName>
        <fullName evidence="9">Undecaprenyl-phosphate glucose phosphotransferase</fullName>
    </submittedName>
</protein>
<feature type="domain" description="Bacterial sugar transferase" evidence="8">
    <location>
        <begin position="298"/>
        <end position="482"/>
    </location>
</feature>
<name>A0ABQ0ABP7_9GAMM</name>
<dbReference type="PANTHER" id="PTHR30576">
    <property type="entry name" value="COLANIC BIOSYNTHESIS UDP-GLUCOSE LIPID CARRIER TRANSFERASE"/>
    <property type="match status" value="1"/>
</dbReference>
<comment type="subcellular location">
    <subcellularLocation>
        <location evidence="1">Membrane</location>
        <topology evidence="1">Multi-pass membrane protein</topology>
    </subcellularLocation>
</comment>
<keyword evidence="3" id="KW-0808">Transferase</keyword>
<evidence type="ECO:0000256" key="6">
    <source>
        <dbReference type="ARBA" id="ARBA00023136"/>
    </source>
</evidence>
<sequence>MNSTQDLPAFVSSQAEEDIRPGRFHKRLLQTHDGLFRYIEYCLYLIAAVFPLYLQLYLSGHPFDSGCRFLCAITAFSVLLVYPKLGIGRKSLVGLAGLSRLSRAWALVVAIIISVAVFTSTLEALDPGILFGWLVSSLAAQILVSGFCFRLRLFLVNRSSKRTASVIIGSGSAVELLASKMVNNIWLDEKIVGICDLSGKFNNPELSDSVNLIANLKEIEKKIENREISRVYITLSLAKTPEIAQYYQALQHKQIDVIWVPDIYELDLLNHCVREIGGLPLITLNETPHYSGFKSFVKGMFDRVLAGLLIIALSPVLLVIAAAVKYTSSGAIIFKQQRDGWDGSKFNVYKFRSMYEHQENGFVQQATRGDSRITPIGNFLRKTSLDELPQLFNVLFGSMSLVGPRPHAISHNQYYSDKIRQYMARGRVKPGMTGLAQIRGFRGETANIEEMEARVKSDLEYINSWTPLLDLKILVMTPFTLLSKNAY</sequence>
<comment type="caution">
    <text evidence="9">The sequence shown here is derived from an EMBL/GenBank/DDBJ whole genome shotgun (WGS) entry which is preliminary data.</text>
</comment>
<dbReference type="NCBIfam" id="TIGR03025">
    <property type="entry name" value="EPS_sugtrans"/>
    <property type="match status" value="1"/>
</dbReference>
<accession>A0ABQ0ABP7</accession>
<dbReference type="Gene3D" id="3.40.50.720">
    <property type="entry name" value="NAD(P)-binding Rossmann-like Domain"/>
    <property type="match status" value="1"/>
</dbReference>
<evidence type="ECO:0000313" key="10">
    <source>
        <dbReference type="Proteomes" id="UP001465153"/>
    </source>
</evidence>
<dbReference type="Pfam" id="PF02397">
    <property type="entry name" value="Bac_transf"/>
    <property type="match status" value="1"/>
</dbReference>
<dbReference type="RefSeq" id="WP_353303700.1">
    <property type="nucleotide sequence ID" value="NZ_BAABWN010000009.1"/>
</dbReference>
<evidence type="ECO:0000256" key="7">
    <source>
        <dbReference type="SAM" id="Phobius"/>
    </source>
</evidence>
<comment type="similarity">
    <text evidence="2">Belongs to the bacterial sugar transferase family.</text>
</comment>
<feature type="transmembrane region" description="Helical" evidence="7">
    <location>
        <begin position="304"/>
        <end position="324"/>
    </location>
</feature>
<keyword evidence="10" id="KW-1185">Reference proteome</keyword>
<reference evidence="9 10" key="1">
    <citation type="submission" date="2024-04" db="EMBL/GenBank/DDBJ databases">
        <title>Draft genome sequence of Sessilibacter corallicola NBRC 116591.</title>
        <authorList>
            <person name="Miyakawa T."/>
            <person name="Kusuya Y."/>
            <person name="Miura T."/>
        </authorList>
    </citation>
    <scope>NUCLEOTIDE SEQUENCE [LARGE SCALE GENOMIC DNA]</scope>
    <source>
        <strain evidence="9 10">KU-00831-HH</strain>
    </source>
</reference>
<dbReference type="InterPro" id="IPR017473">
    <property type="entry name" value="Undecaprenyl-P_gluc_Ptfrase"/>
</dbReference>
<organism evidence="9 10">
    <name type="scientific">Sessilibacter corallicola</name>
    <dbReference type="NCBI Taxonomy" id="2904075"/>
    <lineage>
        <taxon>Bacteria</taxon>
        <taxon>Pseudomonadati</taxon>
        <taxon>Pseudomonadota</taxon>
        <taxon>Gammaproteobacteria</taxon>
        <taxon>Cellvibrionales</taxon>
        <taxon>Cellvibrionaceae</taxon>
        <taxon>Sessilibacter</taxon>
    </lineage>
</organism>
<feature type="transmembrane region" description="Helical" evidence="7">
    <location>
        <begin position="104"/>
        <end position="122"/>
    </location>
</feature>
<evidence type="ECO:0000256" key="1">
    <source>
        <dbReference type="ARBA" id="ARBA00004141"/>
    </source>
</evidence>
<keyword evidence="5 7" id="KW-1133">Transmembrane helix</keyword>
<evidence type="ECO:0000313" key="9">
    <source>
        <dbReference type="EMBL" id="GAA6169051.1"/>
    </source>
</evidence>
<dbReference type="Pfam" id="PF13727">
    <property type="entry name" value="CoA_binding_3"/>
    <property type="match status" value="1"/>
</dbReference>
<evidence type="ECO:0000256" key="5">
    <source>
        <dbReference type="ARBA" id="ARBA00022989"/>
    </source>
</evidence>
<dbReference type="NCBIfam" id="TIGR03023">
    <property type="entry name" value="WcaJ_sugtrans"/>
    <property type="match status" value="1"/>
</dbReference>